<comment type="caution">
    <text evidence="2">The sequence shown here is derived from an EMBL/GenBank/DDBJ whole genome shotgun (WGS) entry which is preliminary data.</text>
</comment>
<dbReference type="InterPro" id="IPR019052">
    <property type="entry name" value="DUF2383"/>
</dbReference>
<dbReference type="Proteomes" id="UP000548978">
    <property type="component" value="Unassembled WGS sequence"/>
</dbReference>
<reference evidence="2 3" key="1">
    <citation type="submission" date="2020-08" db="EMBL/GenBank/DDBJ databases">
        <title>Genomic Encyclopedia of Type Strains, Phase IV (KMG-IV): sequencing the most valuable type-strain genomes for metagenomic binning, comparative biology and taxonomic classification.</title>
        <authorList>
            <person name="Goeker M."/>
        </authorList>
    </citation>
    <scope>NUCLEOTIDE SEQUENCE [LARGE SCALE GENOMIC DNA]</scope>
    <source>
        <strain evidence="2 3">DSM 24448</strain>
    </source>
</reference>
<keyword evidence="3" id="KW-1185">Reference proteome</keyword>
<evidence type="ECO:0000259" key="1">
    <source>
        <dbReference type="Pfam" id="PF09537"/>
    </source>
</evidence>
<accession>A0A7W9E8U2</accession>
<dbReference type="InterPro" id="IPR012347">
    <property type="entry name" value="Ferritin-like"/>
</dbReference>
<dbReference type="EMBL" id="JACIJB010000009">
    <property type="protein sequence ID" value="MBB5661329.1"/>
    <property type="molecule type" value="Genomic_DNA"/>
</dbReference>
<protein>
    <submittedName>
        <fullName evidence="2">Uncharacterized protein (TIGR02284 family)</fullName>
    </submittedName>
</protein>
<dbReference type="Pfam" id="PF09537">
    <property type="entry name" value="DUF2383"/>
    <property type="match status" value="1"/>
</dbReference>
<evidence type="ECO:0000313" key="3">
    <source>
        <dbReference type="Proteomes" id="UP000548978"/>
    </source>
</evidence>
<dbReference type="AlphaFoldDB" id="A0A7W9E8U2"/>
<dbReference type="Gene3D" id="1.20.1260.10">
    <property type="match status" value="1"/>
</dbReference>
<proteinExistence type="predicted"/>
<organism evidence="2 3">
    <name type="scientific">Brevundimonas halotolerans</name>
    <dbReference type="NCBI Taxonomy" id="69670"/>
    <lineage>
        <taxon>Bacteria</taxon>
        <taxon>Pseudomonadati</taxon>
        <taxon>Pseudomonadota</taxon>
        <taxon>Alphaproteobacteria</taxon>
        <taxon>Caulobacterales</taxon>
        <taxon>Caulobacteraceae</taxon>
        <taxon>Brevundimonas</taxon>
    </lineage>
</organism>
<dbReference type="RefSeq" id="WP_164462042.1">
    <property type="nucleotide sequence ID" value="NZ_JACIJB010000009.1"/>
</dbReference>
<dbReference type="InterPro" id="IPR011971">
    <property type="entry name" value="CHP02284"/>
</dbReference>
<name>A0A7W9E8U2_9CAUL</name>
<dbReference type="NCBIfam" id="TIGR02284">
    <property type="entry name" value="PA2169 family four-helix-bundle protein"/>
    <property type="match status" value="1"/>
</dbReference>
<feature type="domain" description="DUF2383" evidence="1">
    <location>
        <begin position="20"/>
        <end position="124"/>
    </location>
</feature>
<gene>
    <name evidence="2" type="ORF">FHS65_002089</name>
</gene>
<sequence length="163" mass="18226">MARLDITDAHRRDHAHDIGVLNRLIEVTLDSAEGYRDAARDSHDPGRKLAYGRRAEQRDAVVQSLQNALRDLGGHPGDSGSLLGKAHRAFMDVKHALLRDDDTLDGSIRNGESWLIDTWEVALNDPDLGESTRHVIRRAFDVIDPYPGDREEHLLPPEDGLRA</sequence>
<evidence type="ECO:0000313" key="2">
    <source>
        <dbReference type="EMBL" id="MBB5661329.1"/>
    </source>
</evidence>